<evidence type="ECO:0000256" key="2">
    <source>
        <dbReference type="ARBA" id="ARBA00006656"/>
    </source>
</evidence>
<dbReference type="GeneID" id="111245422"/>
<keyword evidence="5" id="KW-1015">Disulfide bond</keyword>
<dbReference type="Proteomes" id="UP000594260">
    <property type="component" value="Unplaced"/>
</dbReference>
<keyword evidence="4 6" id="KW-0339">Growth factor</keyword>
<dbReference type="EnsemblMetazoa" id="XM_022793776">
    <property type="protein sequence ID" value="XP_022649511"/>
    <property type="gene ID" value="LOC111245422"/>
</dbReference>
<dbReference type="SUPFAM" id="SSF57501">
    <property type="entry name" value="Cystine-knot cytokines"/>
    <property type="match status" value="1"/>
</dbReference>
<evidence type="ECO:0000313" key="10">
    <source>
        <dbReference type="Proteomes" id="UP000594260"/>
    </source>
</evidence>
<evidence type="ECO:0000256" key="3">
    <source>
        <dbReference type="ARBA" id="ARBA00022525"/>
    </source>
</evidence>
<name>A0A7M7JBI5_VARDE</name>
<dbReference type="SMART" id="SM00204">
    <property type="entry name" value="TGFB"/>
    <property type="match status" value="1"/>
</dbReference>
<organism evidence="9 10">
    <name type="scientific">Varroa destructor</name>
    <name type="common">Honeybee mite</name>
    <dbReference type="NCBI Taxonomy" id="109461"/>
    <lineage>
        <taxon>Eukaryota</taxon>
        <taxon>Metazoa</taxon>
        <taxon>Ecdysozoa</taxon>
        <taxon>Arthropoda</taxon>
        <taxon>Chelicerata</taxon>
        <taxon>Arachnida</taxon>
        <taxon>Acari</taxon>
        <taxon>Parasitiformes</taxon>
        <taxon>Mesostigmata</taxon>
        <taxon>Gamasina</taxon>
        <taxon>Dermanyssoidea</taxon>
        <taxon>Varroidae</taxon>
        <taxon>Varroa</taxon>
    </lineage>
</organism>
<dbReference type="GO" id="GO:0008083">
    <property type="term" value="F:growth factor activity"/>
    <property type="evidence" value="ECO:0007669"/>
    <property type="project" value="UniProtKB-KW"/>
</dbReference>
<keyword evidence="3" id="KW-0964">Secreted</keyword>
<evidence type="ECO:0000313" key="9">
    <source>
        <dbReference type="EnsemblMetazoa" id="XP_022649511"/>
    </source>
</evidence>
<dbReference type="Gene3D" id="2.10.90.10">
    <property type="entry name" value="Cystine-knot cytokines"/>
    <property type="match status" value="1"/>
</dbReference>
<dbReference type="PROSITE" id="PS51362">
    <property type="entry name" value="TGF_BETA_2"/>
    <property type="match status" value="1"/>
</dbReference>
<evidence type="ECO:0000259" key="8">
    <source>
        <dbReference type="PROSITE" id="PS51362"/>
    </source>
</evidence>
<comment type="similarity">
    <text evidence="2 6">Belongs to the TGF-beta family.</text>
</comment>
<evidence type="ECO:0000256" key="4">
    <source>
        <dbReference type="ARBA" id="ARBA00023030"/>
    </source>
</evidence>
<evidence type="ECO:0000256" key="6">
    <source>
        <dbReference type="RuleBase" id="RU000354"/>
    </source>
</evidence>
<dbReference type="PANTHER" id="PTHR11848">
    <property type="entry name" value="TGF-BETA FAMILY"/>
    <property type="match status" value="1"/>
</dbReference>
<dbReference type="GO" id="GO:0005615">
    <property type="term" value="C:extracellular space"/>
    <property type="evidence" value="ECO:0007669"/>
    <property type="project" value="TreeGrafter"/>
</dbReference>
<protein>
    <recommendedName>
        <fullName evidence="8">TGF-beta family profile domain-containing protein</fullName>
    </recommendedName>
</protein>
<dbReference type="KEGG" id="vde:111245422"/>
<proteinExistence type="inferred from homology"/>
<evidence type="ECO:0000256" key="1">
    <source>
        <dbReference type="ARBA" id="ARBA00004613"/>
    </source>
</evidence>
<dbReference type="Pfam" id="PF00019">
    <property type="entry name" value="TGF_beta"/>
    <property type="match status" value="1"/>
</dbReference>
<dbReference type="InterPro" id="IPR015615">
    <property type="entry name" value="TGF-beta-rel"/>
</dbReference>
<keyword evidence="10" id="KW-1185">Reference proteome</keyword>
<feature type="region of interest" description="Disordered" evidence="7">
    <location>
        <begin position="372"/>
        <end position="394"/>
    </location>
</feature>
<evidence type="ECO:0000256" key="5">
    <source>
        <dbReference type="ARBA" id="ARBA00023157"/>
    </source>
</evidence>
<accession>A0A7M7JBI5</accession>
<dbReference type="PROSITE" id="PS00250">
    <property type="entry name" value="TGF_BETA_1"/>
    <property type="match status" value="1"/>
</dbReference>
<reference evidence="9" key="1">
    <citation type="submission" date="2021-01" db="UniProtKB">
        <authorList>
            <consortium name="EnsemblMetazoa"/>
        </authorList>
    </citation>
    <scope>IDENTIFICATION</scope>
</reference>
<evidence type="ECO:0000256" key="7">
    <source>
        <dbReference type="SAM" id="MobiDB-lite"/>
    </source>
</evidence>
<dbReference type="Gene3D" id="2.60.120.970">
    <property type="match status" value="1"/>
</dbReference>
<feature type="region of interest" description="Disordered" evidence="7">
    <location>
        <begin position="105"/>
        <end position="127"/>
    </location>
</feature>
<dbReference type="RefSeq" id="XP_022649511.1">
    <property type="nucleotide sequence ID" value="XM_022793776.1"/>
</dbReference>
<dbReference type="OrthoDB" id="6413209at2759"/>
<comment type="subcellular location">
    <subcellularLocation>
        <location evidence="1">Secreted</location>
    </subcellularLocation>
</comment>
<dbReference type="InterPro" id="IPR001839">
    <property type="entry name" value="TGF-b_C"/>
</dbReference>
<dbReference type="InterPro" id="IPR017948">
    <property type="entry name" value="TGFb_CS"/>
</dbReference>
<dbReference type="GO" id="GO:0005125">
    <property type="term" value="F:cytokine activity"/>
    <property type="evidence" value="ECO:0007669"/>
    <property type="project" value="TreeGrafter"/>
</dbReference>
<dbReference type="InterPro" id="IPR029034">
    <property type="entry name" value="Cystine-knot_cytokine"/>
</dbReference>
<feature type="region of interest" description="Disordered" evidence="7">
    <location>
        <begin position="145"/>
        <end position="164"/>
    </location>
</feature>
<dbReference type="AlphaFoldDB" id="A0A7M7JBI5"/>
<dbReference type="InParanoid" id="A0A7M7JBI5"/>
<dbReference type="PANTHER" id="PTHR11848:SF119">
    <property type="entry name" value="TGF-BETA FAMILY PROFILE DOMAIN-CONTAINING PROTEIN"/>
    <property type="match status" value="1"/>
</dbReference>
<sequence length="507" mass="56401">MCGRCRIALPKRPLPTHPTFMSATNSKSALREVVSCPLAACSLWSLHLRLIVTVLLTLAGSMADAAATRLVGVNSINSSLGVGPMSPALLHRLAWLPAMTAVTGSEAGQTEETHSRSSASMLQSTSKLRASGDASAVPVIQQAVMEQQKHQPQQQRLQRSRNDTTAYELPDSVLLDYVKVQMLRGLGLYEAPRVRRAARDSEYHRVYEEYRRRLEEDDLLDESENEDKDSQQGSAAALQRLYTIRATGLSGVNAEENGFTHNVQLRVPEAARLGFVSAKLRLRKIPAQCAVRVYKIEDGLRSLVADLQMMTAGSSLRNRGAQARRVVDLTSSVKSWLRINNVIQLQLWGSRRGCLRQLPTFDVMATDLSSRGRSKRSADSIGNPTGPYQDKLGSSKRMCKGDKDKVCCLRLLNVTIADLGWEDWIVEPKHFQAYFCRGQCFFRHGRFASSHAALQSKMSRLLGPKTVPRPCCAPKKFKPLPVMYRDRQGNTHFGRIPKMIVKECACH</sequence>
<dbReference type="CDD" id="cd13752">
    <property type="entry name" value="TGF_beta_INHB"/>
    <property type="match status" value="1"/>
</dbReference>
<feature type="domain" description="TGF-beta family profile" evidence="8">
    <location>
        <begin position="373"/>
        <end position="507"/>
    </location>
</feature>